<reference evidence="2" key="1">
    <citation type="submission" date="2017-01" db="EMBL/GenBank/DDBJ databases">
        <title>High-throughput sequencing uncovers low homogeneity in the biogeography of single-stranded DNA viruses.</title>
        <authorList>
            <person name="Pearson V.M."/>
            <person name="Rokyta D.R."/>
        </authorList>
    </citation>
    <scope>NUCLEOTIDE SEQUENCE</scope>
</reference>
<name>A0A2K9LSX4_9VIRU</name>
<proteinExistence type="predicted"/>
<protein>
    <submittedName>
        <fullName evidence="2">Capsid</fullName>
    </submittedName>
</protein>
<dbReference type="EMBL" id="KY487920">
    <property type="protein sequence ID" value="AUM61907.1"/>
    <property type="molecule type" value="Genomic_DNA"/>
</dbReference>
<feature type="compositionally biased region" description="Basic residues" evidence="1">
    <location>
        <begin position="8"/>
        <end position="28"/>
    </location>
</feature>
<evidence type="ECO:0000313" key="2">
    <source>
        <dbReference type="EMBL" id="AUM61907.1"/>
    </source>
</evidence>
<sequence>MRLTARIRYGKRKRSRSRSSSRFRKRQRCYRRRTARRLPMYRNFMNLNSVKTVLRYAQSISLDPKAEQLGATGSNVWQFSANGLYDPDTTGTGHQPMYFDNYAQIFKRYKVDYSTITVTVVNSQTTVYNGTTVVPSYNYRLFILADGTPGITNEYPGDMGEIIEEGGRNIKWRFVTASVNGNLPKLKHGLAPHKLLNVSYKENDLVAQTNNNPDSACYYYVGITSADGNTDPPAVYLYVQIKYNVTFFDRITIQPQN</sequence>
<feature type="region of interest" description="Disordered" evidence="1">
    <location>
        <begin position="1"/>
        <end position="28"/>
    </location>
</feature>
<organism evidence="2">
    <name type="scientific">uncultured virus</name>
    <dbReference type="NCBI Taxonomy" id="340016"/>
    <lineage>
        <taxon>Viruses</taxon>
        <taxon>environmental samples</taxon>
    </lineage>
</organism>
<accession>A0A2K9LSX4</accession>
<gene>
    <name evidence="2" type="primary">Cap</name>
</gene>
<evidence type="ECO:0000256" key="1">
    <source>
        <dbReference type="SAM" id="MobiDB-lite"/>
    </source>
</evidence>